<dbReference type="GO" id="GO:0035493">
    <property type="term" value="P:SNARE complex assembly"/>
    <property type="evidence" value="ECO:0007669"/>
    <property type="project" value="TreeGrafter"/>
</dbReference>
<keyword evidence="6" id="KW-1185">Reference proteome</keyword>
<name>A0A9P1GBE9_9DINO</name>
<protein>
    <submittedName>
        <fullName evidence="4">Uncharacterized protein</fullName>
    </submittedName>
</protein>
<organism evidence="4">
    <name type="scientific">Cladocopium goreaui</name>
    <dbReference type="NCBI Taxonomy" id="2562237"/>
    <lineage>
        <taxon>Eukaryota</taxon>
        <taxon>Sar</taxon>
        <taxon>Alveolata</taxon>
        <taxon>Dinophyceae</taxon>
        <taxon>Suessiales</taxon>
        <taxon>Symbiodiniaceae</taxon>
        <taxon>Cladocopium</taxon>
    </lineage>
</organism>
<sequence>MLKPRWNKGIAAEDAGNSDGPGGRGRKVPARLLTSQLCNAGERIAKLCEQLHFWQDQSQDLQHDLRLKLAQKAAVDARHERRGALARRLQKLQGDLRQRREGLQRLKDFPAATSGRLELHALQACASLRDRQKLLDPEQLLRAQEMLQELQGQQEATKAELLEATRSLQKSWQRLRCQQIRKLYEVRQVYPVQQCNSYWTIRGICLRGLASLRHQDPREEREASTALGYLSHLLASAASLLQVPLQLELNRVGSSRAFVVDPNGPPEASRTLSKGRPFAPTRERRAEGEWPLHYGRAIEKTQFDTALRLLEQSLHQFLYSRGYRHQKAQGDNLLKCADVIFCQEIYAGESP</sequence>
<dbReference type="PANTHER" id="PTHR15157">
    <property type="entry name" value="UV RADIATION RESISTANCE-ASSOCIATED GENE PROTEIN"/>
    <property type="match status" value="1"/>
</dbReference>
<dbReference type="OrthoDB" id="442517at2759"/>
<feature type="region of interest" description="Disordered" evidence="3">
    <location>
        <begin position="1"/>
        <end position="27"/>
    </location>
</feature>
<evidence type="ECO:0000256" key="2">
    <source>
        <dbReference type="SAM" id="Coils"/>
    </source>
</evidence>
<feature type="coiled-coil region" evidence="2">
    <location>
        <begin position="140"/>
        <end position="167"/>
    </location>
</feature>
<evidence type="ECO:0000256" key="3">
    <source>
        <dbReference type="SAM" id="MobiDB-lite"/>
    </source>
</evidence>
<dbReference type="Pfam" id="PF10186">
    <property type="entry name" value="ATG14"/>
    <property type="match status" value="1"/>
</dbReference>
<dbReference type="GO" id="GO:0032991">
    <property type="term" value="C:protein-containing complex"/>
    <property type="evidence" value="ECO:0007669"/>
    <property type="project" value="UniProtKB-ARBA"/>
</dbReference>
<reference evidence="5" key="2">
    <citation type="submission" date="2024-04" db="EMBL/GenBank/DDBJ databases">
        <authorList>
            <person name="Chen Y."/>
            <person name="Shah S."/>
            <person name="Dougan E. K."/>
            <person name="Thang M."/>
            <person name="Chan C."/>
        </authorList>
    </citation>
    <scope>NUCLEOTIDE SEQUENCE [LARGE SCALE GENOMIC DNA]</scope>
</reference>
<dbReference type="Proteomes" id="UP001152797">
    <property type="component" value="Unassembled WGS sequence"/>
</dbReference>
<dbReference type="PANTHER" id="PTHR15157:SF5">
    <property type="entry name" value="UV RADIATION RESISTANCE-ASSOCIATED GENE PROTEIN"/>
    <property type="match status" value="1"/>
</dbReference>
<dbReference type="EMBL" id="CAMXCT030003979">
    <property type="protein sequence ID" value="CAL4794462.1"/>
    <property type="molecule type" value="Genomic_DNA"/>
</dbReference>
<dbReference type="AlphaFoldDB" id="A0A9P1GBE9"/>
<keyword evidence="1 2" id="KW-0175">Coiled coil</keyword>
<evidence type="ECO:0000313" key="6">
    <source>
        <dbReference type="Proteomes" id="UP001152797"/>
    </source>
</evidence>
<dbReference type="EMBL" id="CAMXCT010003979">
    <property type="protein sequence ID" value="CAI4007150.1"/>
    <property type="molecule type" value="Genomic_DNA"/>
</dbReference>
<gene>
    <name evidence="4" type="ORF">C1SCF055_LOCUS32722</name>
</gene>
<reference evidence="4" key="1">
    <citation type="submission" date="2022-10" db="EMBL/GenBank/DDBJ databases">
        <authorList>
            <person name="Chen Y."/>
            <person name="Dougan E. K."/>
            <person name="Chan C."/>
            <person name="Rhodes N."/>
            <person name="Thang M."/>
        </authorList>
    </citation>
    <scope>NUCLEOTIDE SEQUENCE</scope>
</reference>
<proteinExistence type="predicted"/>
<dbReference type="EMBL" id="CAMXCT020003979">
    <property type="protein sequence ID" value="CAL1160525.1"/>
    <property type="molecule type" value="Genomic_DNA"/>
</dbReference>
<dbReference type="GO" id="GO:0000323">
    <property type="term" value="C:lytic vacuole"/>
    <property type="evidence" value="ECO:0007669"/>
    <property type="project" value="TreeGrafter"/>
</dbReference>
<dbReference type="GO" id="GO:0000149">
    <property type="term" value="F:SNARE binding"/>
    <property type="evidence" value="ECO:0007669"/>
    <property type="project" value="TreeGrafter"/>
</dbReference>
<evidence type="ECO:0000313" key="5">
    <source>
        <dbReference type="EMBL" id="CAL1160525.1"/>
    </source>
</evidence>
<accession>A0A9P1GBE9</accession>
<comment type="caution">
    <text evidence="4">The sequence shown here is derived from an EMBL/GenBank/DDBJ whole genome shotgun (WGS) entry which is preliminary data.</text>
</comment>
<dbReference type="GO" id="GO:0005768">
    <property type="term" value="C:endosome"/>
    <property type="evidence" value="ECO:0007669"/>
    <property type="project" value="TreeGrafter"/>
</dbReference>
<evidence type="ECO:0000256" key="1">
    <source>
        <dbReference type="ARBA" id="ARBA00023054"/>
    </source>
</evidence>
<evidence type="ECO:0000313" key="4">
    <source>
        <dbReference type="EMBL" id="CAI4007150.1"/>
    </source>
</evidence>
<dbReference type="InterPro" id="IPR018791">
    <property type="entry name" value="UV_resistance/autophagy_Atg14"/>
</dbReference>